<dbReference type="EMBL" id="JAQQWE010000008">
    <property type="protein sequence ID" value="KAK7943458.1"/>
    <property type="molecule type" value="Genomic_DNA"/>
</dbReference>
<evidence type="ECO:0000256" key="3">
    <source>
        <dbReference type="PROSITE-ProRule" id="PRU00023"/>
    </source>
</evidence>
<evidence type="ECO:0000313" key="5">
    <source>
        <dbReference type="Proteomes" id="UP001391051"/>
    </source>
</evidence>
<evidence type="ECO:0000256" key="1">
    <source>
        <dbReference type="ARBA" id="ARBA00022737"/>
    </source>
</evidence>
<reference evidence="4 5" key="1">
    <citation type="submission" date="2023-01" db="EMBL/GenBank/DDBJ databases">
        <title>Analysis of 21 Apiospora genomes using comparative genomics revels a genus with tremendous synthesis potential of carbohydrate active enzymes and secondary metabolites.</title>
        <authorList>
            <person name="Sorensen T."/>
        </authorList>
    </citation>
    <scope>NUCLEOTIDE SEQUENCE [LARGE SCALE GENOMIC DNA]</scope>
    <source>
        <strain evidence="4 5">CBS 24483</strain>
    </source>
</reference>
<name>A0ABR1Q0C4_9PEZI</name>
<feature type="repeat" description="ANK" evidence="3">
    <location>
        <begin position="140"/>
        <end position="172"/>
    </location>
</feature>
<dbReference type="InterPro" id="IPR002110">
    <property type="entry name" value="Ankyrin_rpt"/>
</dbReference>
<dbReference type="GeneID" id="92081855"/>
<dbReference type="SMART" id="SM00248">
    <property type="entry name" value="ANK"/>
    <property type="match status" value="8"/>
</dbReference>
<dbReference type="RefSeq" id="XP_066695489.1">
    <property type="nucleotide sequence ID" value="XM_066848793.1"/>
</dbReference>
<dbReference type="PROSITE" id="PS50297">
    <property type="entry name" value="ANK_REP_REGION"/>
    <property type="match status" value="3"/>
</dbReference>
<proteinExistence type="predicted"/>
<dbReference type="PANTHER" id="PTHR24123">
    <property type="entry name" value="ANKYRIN REPEAT-CONTAINING"/>
    <property type="match status" value="1"/>
</dbReference>
<protein>
    <submittedName>
        <fullName evidence="4">Ankyrin repeat protein</fullName>
    </submittedName>
</protein>
<keyword evidence="5" id="KW-1185">Reference proteome</keyword>
<dbReference type="SUPFAM" id="SSF81383">
    <property type="entry name" value="F-box domain"/>
    <property type="match status" value="1"/>
</dbReference>
<dbReference type="InterPro" id="IPR036770">
    <property type="entry name" value="Ankyrin_rpt-contain_sf"/>
</dbReference>
<dbReference type="InterPro" id="IPR036047">
    <property type="entry name" value="F-box-like_dom_sf"/>
</dbReference>
<comment type="caution">
    <text evidence="4">The sequence shown here is derived from an EMBL/GenBank/DDBJ whole genome shotgun (WGS) entry which is preliminary data.</text>
</comment>
<dbReference type="PANTHER" id="PTHR24123:SF142">
    <property type="entry name" value="ANKYRIN"/>
    <property type="match status" value="1"/>
</dbReference>
<organism evidence="4 5">
    <name type="scientific">Apiospora aurea</name>
    <dbReference type="NCBI Taxonomy" id="335848"/>
    <lineage>
        <taxon>Eukaryota</taxon>
        <taxon>Fungi</taxon>
        <taxon>Dikarya</taxon>
        <taxon>Ascomycota</taxon>
        <taxon>Pezizomycotina</taxon>
        <taxon>Sordariomycetes</taxon>
        <taxon>Xylariomycetidae</taxon>
        <taxon>Amphisphaeriales</taxon>
        <taxon>Apiosporaceae</taxon>
        <taxon>Apiospora</taxon>
    </lineage>
</organism>
<keyword evidence="2 3" id="KW-0040">ANK repeat</keyword>
<keyword evidence="1" id="KW-0677">Repeat</keyword>
<feature type="repeat" description="ANK" evidence="3">
    <location>
        <begin position="272"/>
        <end position="304"/>
    </location>
</feature>
<dbReference type="SUPFAM" id="SSF48403">
    <property type="entry name" value="Ankyrin repeat"/>
    <property type="match status" value="1"/>
</dbReference>
<evidence type="ECO:0000313" key="4">
    <source>
        <dbReference type="EMBL" id="KAK7943458.1"/>
    </source>
</evidence>
<dbReference type="Proteomes" id="UP001391051">
    <property type="component" value="Unassembled WGS sequence"/>
</dbReference>
<dbReference type="Gene3D" id="1.25.40.20">
    <property type="entry name" value="Ankyrin repeat-containing domain"/>
    <property type="match status" value="3"/>
</dbReference>
<dbReference type="PROSITE" id="PS50088">
    <property type="entry name" value="ANK_REPEAT"/>
    <property type="match status" value="3"/>
</dbReference>
<accession>A0ABR1Q0C4</accession>
<evidence type="ECO:0000256" key="2">
    <source>
        <dbReference type="ARBA" id="ARBA00023043"/>
    </source>
</evidence>
<dbReference type="Pfam" id="PF12796">
    <property type="entry name" value="Ank_2"/>
    <property type="match status" value="2"/>
</dbReference>
<feature type="repeat" description="ANK" evidence="3">
    <location>
        <begin position="191"/>
        <end position="223"/>
    </location>
</feature>
<dbReference type="InterPro" id="IPR051165">
    <property type="entry name" value="Multifunctional_ANK_Repeat"/>
</dbReference>
<gene>
    <name evidence="4" type="ORF">PG986_012571</name>
</gene>
<sequence>MANKILELPVELVLEAFGHLTDIDDLKSLACVTPSFYVLAIDRIWARADKDHRYRIFVWACASGSLRALRRLLDLGFTTNLNFQLKDDTNLEELTPEFYLRLPPNPSLAQAGWIDSYACIPYMDDYYDPAAPFSGRNNAQFWKPLHVAAHYGQSQITETLLQHGASIDATSMNYCKCTRPIFPDGAPKDLGQFTPLHVALCRGQEETAMALISHGATMYVDHHIYRSYRTCGFNRGRITALHLCASYGLLSTAKFIVEQGYCETGIDQLDEFGYSPLMYAYHFRSDDVFNYLLSQGANPQLTDTPTLTIFKPDARSILHQACHDARWEAVTRLVDQGSDPLELNGNGDPPMIIWIKSHLHEILYGQSRGESLFPTELNRMISTVEACGMHVNIPQEKLVAVAKYALRGSVAPLLSSLLDYGLDISTKVPAHEEDQWLHNWKYRWIEWDWDKCCNDGQAPEAELPGSHYNDTGRAKTQQTLLEYVCYHNKLSEDLEDVIELLLTRGCVKHGDAQPYVRAVKNLCYDLFSSLCFHQERDPATAADLFYVCLKASRPFVLDELLQVFDFHNVVYGEEALMHFFLTLVEDFDYGYDGSRRQRLSDLGLVFQADKSNFLLQHEHTFEKLCKFLLRHEGGEQAVLDYLDRGGRYCFTFEDDESSSALYKACATSSVQLAKRLLDMGGQTPTIWPRTKSDIFTGVVSECNPFRGGNTKFGIHSPFSVYLEGSDEEFGFYQELCQLAINDETNENDLVNIVGLVCARGKHAGIQKLRSRARNRVDTIIRDNAVPFLQKLLANLYVFDEDGDTDHESDDVFYRKYVSVEDMDEVIDTIRLLLELGPSDVLESRWRLEEPRIEGLTALRLLETLLTHPDNPHIDEYDRNHCDQLAVRYRGRIAWCLNERIKTESVHGRTAVTILGGEIAWPKDWYEPYARPENELDDAKRGYLQEIPMPWKCICELAENTRVRDIGYNWYWP</sequence>